<comment type="caution">
    <text evidence="17">The sequence shown here is derived from an EMBL/GenBank/DDBJ whole genome shotgun (WGS) entry which is preliminary data.</text>
</comment>
<evidence type="ECO:0000313" key="18">
    <source>
        <dbReference type="Proteomes" id="UP000197446"/>
    </source>
</evidence>
<keyword evidence="4 14" id="KW-0997">Cell inner membrane</keyword>
<dbReference type="GO" id="GO:0005524">
    <property type="term" value="F:ATP binding"/>
    <property type="evidence" value="ECO:0007669"/>
    <property type="project" value="UniProtKB-KW"/>
</dbReference>
<evidence type="ECO:0000256" key="11">
    <source>
        <dbReference type="ARBA" id="ARBA00022989"/>
    </source>
</evidence>
<accession>A0A254N2J0</accession>
<evidence type="ECO:0000256" key="13">
    <source>
        <dbReference type="ARBA" id="ARBA00023136"/>
    </source>
</evidence>
<dbReference type="GO" id="GO:0000155">
    <property type="term" value="F:phosphorelay sensor kinase activity"/>
    <property type="evidence" value="ECO:0007669"/>
    <property type="project" value="InterPro"/>
</dbReference>
<dbReference type="RefSeq" id="WP_088486250.1">
    <property type="nucleotide sequence ID" value="NZ_NISI01000020.1"/>
</dbReference>
<evidence type="ECO:0000256" key="8">
    <source>
        <dbReference type="ARBA" id="ARBA00022741"/>
    </source>
</evidence>
<comment type="subcellular location">
    <subcellularLocation>
        <location evidence="2 14">Cell inner membrane</location>
    </subcellularLocation>
</comment>
<dbReference type="Gene3D" id="1.10.287.130">
    <property type="match status" value="1"/>
</dbReference>
<dbReference type="EC" id="2.7.13.3" evidence="14"/>
<keyword evidence="7 14" id="KW-0812">Transmembrane</keyword>
<keyword evidence="10 14" id="KW-0067">ATP-binding</keyword>
<evidence type="ECO:0000259" key="15">
    <source>
        <dbReference type="PROSITE" id="PS50109"/>
    </source>
</evidence>
<evidence type="ECO:0000256" key="9">
    <source>
        <dbReference type="ARBA" id="ARBA00022777"/>
    </source>
</evidence>
<keyword evidence="12 14" id="KW-0902">Two-component regulatory system</keyword>
<comment type="catalytic activity">
    <reaction evidence="1 14">
        <text>ATP + protein L-histidine = ADP + protein N-phospho-L-histidine.</text>
        <dbReference type="EC" id="2.7.13.3"/>
    </reaction>
</comment>
<dbReference type="PANTHER" id="PTHR45436:SF3">
    <property type="entry name" value="SENSOR HISTIDINE KINASE HPRS"/>
    <property type="match status" value="1"/>
</dbReference>
<keyword evidence="11 14" id="KW-1133">Transmembrane helix</keyword>
<dbReference type="InterPro" id="IPR006290">
    <property type="entry name" value="CztS_silS_copS"/>
</dbReference>
<dbReference type="NCBIfam" id="TIGR01386">
    <property type="entry name" value="cztS_silS_copS"/>
    <property type="match status" value="1"/>
</dbReference>
<keyword evidence="8 14" id="KW-0547">Nucleotide-binding</keyword>
<dbReference type="Gene3D" id="3.30.565.10">
    <property type="entry name" value="Histidine kinase-like ATPase, C-terminal domain"/>
    <property type="match status" value="1"/>
</dbReference>
<dbReference type="FunFam" id="1.10.287.130:FF:000001">
    <property type="entry name" value="Two-component sensor histidine kinase"/>
    <property type="match status" value="1"/>
</dbReference>
<name>A0A254N2J0_9BURK</name>
<comment type="function">
    <text evidence="14">Member of a two-component regulatory system.</text>
</comment>
<evidence type="ECO:0000313" key="17">
    <source>
        <dbReference type="EMBL" id="OWQ98638.1"/>
    </source>
</evidence>
<dbReference type="CDD" id="cd00075">
    <property type="entry name" value="HATPase"/>
    <property type="match status" value="1"/>
</dbReference>
<dbReference type="Pfam" id="PF00512">
    <property type="entry name" value="HisKA"/>
    <property type="match status" value="1"/>
</dbReference>
<sequence length="478" mass="51251">MSRPASLGWRLGVSVALVAALASALLGATLYRSFEQQLLRRDDVQLLGKLRQLRQLLGHSGTPELLRSQADYLRDTMSGESNALIEIRTDAAGGSQVLLAINPPGLPLLQTPPLPVPQEPRLEDLSHWTTPAGVPAAGLNAWGLLGAQHVEIRLARLYPERRALLAEYRWRIAGSSLAAGGVAAALALALVWRGLAPLRRLREQAAAIGPQSLSQRLAVADVPGEVRPLVDGVNTMLARLEQGYAQLHQFSADLAHELRTPLATLTGQTQVALSRAREPAAYAQLLEVQLQELDRLNRMVDSLLFLARSEHEALSGHLQRQPLSAAAELARQADYFADLAEERALRLRCEGDAPLWAEPAMLRRALANLVANAVRHARPGSEITLSAATEPGASGALTVLTVANEGEPVPAEVLPRLFDRFYRADASRDGSAGGSGLGLALVRAILSLHGGRAEVRSGPGGRIEFVLKWPVEAGPDPT</sequence>
<evidence type="ECO:0000256" key="7">
    <source>
        <dbReference type="ARBA" id="ARBA00022692"/>
    </source>
</evidence>
<dbReference type="EMBL" id="NISI01000020">
    <property type="protein sequence ID" value="OWQ98638.1"/>
    <property type="molecule type" value="Genomic_DNA"/>
</dbReference>
<dbReference type="GO" id="GO:0005886">
    <property type="term" value="C:plasma membrane"/>
    <property type="evidence" value="ECO:0007669"/>
    <property type="project" value="UniProtKB-SubCell"/>
</dbReference>
<dbReference type="Pfam" id="PF02518">
    <property type="entry name" value="HATPase_c"/>
    <property type="match status" value="1"/>
</dbReference>
<feature type="domain" description="HAMP" evidence="16">
    <location>
        <begin position="192"/>
        <end position="245"/>
    </location>
</feature>
<dbReference type="PANTHER" id="PTHR45436">
    <property type="entry name" value="SENSOR HISTIDINE KINASE YKOH"/>
    <property type="match status" value="1"/>
</dbReference>
<organism evidence="17 18">
    <name type="scientific">Roseateles puraquae</name>
    <dbReference type="NCBI Taxonomy" id="431059"/>
    <lineage>
        <taxon>Bacteria</taxon>
        <taxon>Pseudomonadati</taxon>
        <taxon>Pseudomonadota</taxon>
        <taxon>Betaproteobacteria</taxon>
        <taxon>Burkholderiales</taxon>
        <taxon>Sphaerotilaceae</taxon>
        <taxon>Roseateles</taxon>
    </lineage>
</organism>
<keyword evidence="5" id="KW-0597">Phosphoprotein</keyword>
<dbReference type="InterPro" id="IPR004358">
    <property type="entry name" value="Sig_transdc_His_kin-like_C"/>
</dbReference>
<dbReference type="InterPro" id="IPR003661">
    <property type="entry name" value="HisK_dim/P_dom"/>
</dbReference>
<dbReference type="PROSITE" id="PS50109">
    <property type="entry name" value="HIS_KIN"/>
    <property type="match status" value="1"/>
</dbReference>
<evidence type="ECO:0000256" key="14">
    <source>
        <dbReference type="RuleBase" id="RU364088"/>
    </source>
</evidence>
<evidence type="ECO:0000259" key="16">
    <source>
        <dbReference type="PROSITE" id="PS50885"/>
    </source>
</evidence>
<keyword evidence="9 14" id="KW-0418">Kinase</keyword>
<dbReference type="AlphaFoldDB" id="A0A254N2J0"/>
<evidence type="ECO:0000256" key="6">
    <source>
        <dbReference type="ARBA" id="ARBA00022679"/>
    </source>
</evidence>
<dbReference type="CDD" id="cd06225">
    <property type="entry name" value="HAMP"/>
    <property type="match status" value="1"/>
</dbReference>
<dbReference type="SMART" id="SM00388">
    <property type="entry name" value="HisKA"/>
    <property type="match status" value="1"/>
</dbReference>
<dbReference type="CDD" id="cd00082">
    <property type="entry name" value="HisKA"/>
    <property type="match status" value="1"/>
</dbReference>
<feature type="domain" description="Histidine kinase" evidence="15">
    <location>
        <begin position="253"/>
        <end position="473"/>
    </location>
</feature>
<protein>
    <recommendedName>
        <fullName evidence="14">Sensor protein</fullName>
        <ecNumber evidence="14">2.7.13.3</ecNumber>
    </recommendedName>
</protein>
<dbReference type="InterPro" id="IPR036890">
    <property type="entry name" value="HATPase_C_sf"/>
</dbReference>
<evidence type="ECO:0000256" key="1">
    <source>
        <dbReference type="ARBA" id="ARBA00000085"/>
    </source>
</evidence>
<dbReference type="OrthoDB" id="9786919at2"/>
<dbReference type="Pfam" id="PF00672">
    <property type="entry name" value="HAMP"/>
    <property type="match status" value="1"/>
</dbReference>
<dbReference type="SMART" id="SM00304">
    <property type="entry name" value="HAMP"/>
    <property type="match status" value="1"/>
</dbReference>
<dbReference type="Proteomes" id="UP000197446">
    <property type="component" value="Unassembled WGS sequence"/>
</dbReference>
<dbReference type="InterPro" id="IPR036097">
    <property type="entry name" value="HisK_dim/P_sf"/>
</dbReference>
<keyword evidence="6 14" id="KW-0808">Transferase</keyword>
<evidence type="ECO:0000256" key="5">
    <source>
        <dbReference type="ARBA" id="ARBA00022553"/>
    </source>
</evidence>
<keyword evidence="18" id="KW-1185">Reference proteome</keyword>
<dbReference type="InterPro" id="IPR005467">
    <property type="entry name" value="His_kinase_dom"/>
</dbReference>
<reference evidence="17 18" key="1">
    <citation type="journal article" date="2007" name="Int. J. Syst. Evol. Microbiol.">
        <title>Description of Pelomonas aquatica sp. nov. and Pelomonas puraquae sp. nov., isolated from industrial and haemodialysis water.</title>
        <authorList>
            <person name="Gomila M."/>
            <person name="Bowien B."/>
            <person name="Falsen E."/>
            <person name="Moore E.R."/>
            <person name="Lalucat J."/>
        </authorList>
    </citation>
    <scope>NUCLEOTIDE SEQUENCE [LARGE SCALE GENOMIC DNA]</scope>
    <source>
        <strain evidence="17 18">CCUG 52769</strain>
    </source>
</reference>
<dbReference type="InterPro" id="IPR003660">
    <property type="entry name" value="HAMP_dom"/>
</dbReference>
<evidence type="ECO:0000256" key="10">
    <source>
        <dbReference type="ARBA" id="ARBA00022840"/>
    </source>
</evidence>
<dbReference type="PROSITE" id="PS50885">
    <property type="entry name" value="HAMP"/>
    <property type="match status" value="1"/>
</dbReference>
<keyword evidence="3 14" id="KW-1003">Cell membrane</keyword>
<dbReference type="PRINTS" id="PR00344">
    <property type="entry name" value="BCTRLSENSOR"/>
</dbReference>
<evidence type="ECO:0000256" key="12">
    <source>
        <dbReference type="ARBA" id="ARBA00023012"/>
    </source>
</evidence>
<feature type="transmembrane region" description="Helical" evidence="14">
    <location>
        <begin position="170"/>
        <end position="192"/>
    </location>
</feature>
<evidence type="ECO:0000256" key="3">
    <source>
        <dbReference type="ARBA" id="ARBA00022475"/>
    </source>
</evidence>
<dbReference type="SUPFAM" id="SSF55874">
    <property type="entry name" value="ATPase domain of HSP90 chaperone/DNA topoisomerase II/histidine kinase"/>
    <property type="match status" value="1"/>
</dbReference>
<evidence type="ECO:0000256" key="4">
    <source>
        <dbReference type="ARBA" id="ARBA00022519"/>
    </source>
</evidence>
<keyword evidence="13 14" id="KW-0472">Membrane</keyword>
<dbReference type="SUPFAM" id="SSF47384">
    <property type="entry name" value="Homodimeric domain of signal transducing histidine kinase"/>
    <property type="match status" value="1"/>
</dbReference>
<gene>
    <name evidence="17" type="ORF">CDO81_26370</name>
</gene>
<dbReference type="InterPro" id="IPR003594">
    <property type="entry name" value="HATPase_dom"/>
</dbReference>
<proteinExistence type="predicted"/>
<dbReference type="InterPro" id="IPR050428">
    <property type="entry name" value="TCS_sensor_his_kinase"/>
</dbReference>
<dbReference type="SMART" id="SM00387">
    <property type="entry name" value="HATPase_c"/>
    <property type="match status" value="1"/>
</dbReference>
<evidence type="ECO:0000256" key="2">
    <source>
        <dbReference type="ARBA" id="ARBA00004533"/>
    </source>
</evidence>